<dbReference type="AlphaFoldDB" id="A0A813LIS0"/>
<protein>
    <submittedName>
        <fullName evidence="1">Uncharacterized protein</fullName>
    </submittedName>
</protein>
<reference evidence="1" key="1">
    <citation type="submission" date="2021-02" db="EMBL/GenBank/DDBJ databases">
        <authorList>
            <person name="Dougan E. K."/>
            <person name="Rhodes N."/>
            <person name="Thang M."/>
            <person name="Chan C."/>
        </authorList>
    </citation>
    <scope>NUCLEOTIDE SEQUENCE</scope>
</reference>
<dbReference type="EMBL" id="CAJNNW010036512">
    <property type="protein sequence ID" value="CAE8735059.1"/>
    <property type="molecule type" value="Genomic_DNA"/>
</dbReference>
<organism evidence="1 2">
    <name type="scientific">Polarella glacialis</name>
    <name type="common">Dinoflagellate</name>
    <dbReference type="NCBI Taxonomy" id="89957"/>
    <lineage>
        <taxon>Eukaryota</taxon>
        <taxon>Sar</taxon>
        <taxon>Alveolata</taxon>
        <taxon>Dinophyceae</taxon>
        <taxon>Suessiales</taxon>
        <taxon>Suessiaceae</taxon>
        <taxon>Polarella</taxon>
    </lineage>
</organism>
<name>A0A813LIS0_POLGL</name>
<accession>A0A813LIS0</accession>
<evidence type="ECO:0000313" key="2">
    <source>
        <dbReference type="Proteomes" id="UP000626109"/>
    </source>
</evidence>
<gene>
    <name evidence="1" type="ORF">PGLA2088_LOCUS47640</name>
</gene>
<evidence type="ECO:0000313" key="1">
    <source>
        <dbReference type="EMBL" id="CAE8735059.1"/>
    </source>
</evidence>
<comment type="caution">
    <text evidence="1">The sequence shown here is derived from an EMBL/GenBank/DDBJ whole genome shotgun (WGS) entry which is preliminary data.</text>
</comment>
<dbReference type="Proteomes" id="UP000626109">
    <property type="component" value="Unassembled WGS sequence"/>
</dbReference>
<proteinExistence type="predicted"/>
<sequence length="307" mass="34022">MPDTESSRSRQKDRMAFCILANTRPQTLFCSEHHSSARPWWLLQQVTCELKVKAKVRVKEAQVVTDAGFHPCWLHATHFDSLKAMQGEGGRTDRMAMLKNMVAPHNFGNIGGVHSVLGSHDQIGDRHGGKQDGQGTHRYFISRFGGSTTSRQCYEAISLRPTNVAASPLQRSWSQAVGFRSSVKISPQELALSVYEMRQNAGGHSMQAAQLNLPVMQQRRKSLQHLFGRLYATTKLAITPLFTYRIPIIMSVCFSLGQASLQTKTVPCLVLFSELLQGLADDFHGPPAQLLVCVFGSSAACCHKLRV</sequence>